<feature type="transmembrane region" description="Helical" evidence="10">
    <location>
        <begin position="388"/>
        <end position="407"/>
    </location>
</feature>
<keyword evidence="4 10" id="KW-0812">Transmembrane</keyword>
<comment type="caution">
    <text evidence="11">The sequence shown here is derived from an EMBL/GenBank/DDBJ whole genome shotgun (WGS) entry which is preliminary data.</text>
</comment>
<protein>
    <recommendedName>
        <fullName evidence="13">Odorant receptor</fullName>
    </recommendedName>
</protein>
<dbReference type="Pfam" id="PF02949">
    <property type="entry name" value="7tm_6"/>
    <property type="match status" value="3"/>
</dbReference>
<evidence type="ECO:0000256" key="1">
    <source>
        <dbReference type="ARBA" id="ARBA00004651"/>
    </source>
</evidence>
<dbReference type="GO" id="GO:0005549">
    <property type="term" value="F:odorant binding"/>
    <property type="evidence" value="ECO:0007669"/>
    <property type="project" value="InterPro"/>
</dbReference>
<keyword evidence="9" id="KW-0807">Transducer</keyword>
<keyword evidence="5" id="KW-0552">Olfaction</keyword>
<keyword evidence="2" id="KW-1003">Cell membrane</keyword>
<evidence type="ECO:0000256" key="10">
    <source>
        <dbReference type="SAM" id="Phobius"/>
    </source>
</evidence>
<feature type="transmembrane region" description="Helical" evidence="10">
    <location>
        <begin position="153"/>
        <end position="175"/>
    </location>
</feature>
<sequence length="553" mass="63409">MGQWPYQSPRTKYIILVAIALFAGTQVIAKICATLTYFDDIEILLESLAPLFTDIMAAIKLANSVVKTKEMKRLINRIRVDFASCSTDDELKILKQYAEDGRRFTIMYGGFLYSIMIIFMIAPMKPLILNTINGTDERPFVHHTEYFVDPQNYYYPIIVHSYVTVLVCVTTVVTMDTMFMILVQHACGLFSALGHQLRYLVEDENLMIEAGITVIGMSASGLQAVTYVNETAKFLQQLLFSYAHLLHLFFECVNGQRLINHSERMYEYLLNLKWYQTSFRTRKVVSIMLIRSQLPCVLTAASMFDISMETFSTLYATLSSYNDINVVMEDMASLMSDTAGVIKLVNSALTTKEMRELLARVQLDYASLATDDELKIMQEFAENGRKMTIMYSGVFFVLMMLFMIPPLKPMFFNNLNGTNERVFIHHTEYFVDPLDYFYPIMLHSYITIFIVVCSIVAMDTMFVVLVQHACGLFTTLGYRLCHITENDTLLIDINPSRRNDKSFENISLCVHKHQEAIEFVELIQSYYSTSFFLHVGLNVMGLSITGEIKIEIK</sequence>
<name>A0AAD9VWW0_9HYME</name>
<dbReference type="InterPro" id="IPR004117">
    <property type="entry name" value="7tm6_olfct_rcpt"/>
</dbReference>
<evidence type="ECO:0000313" key="12">
    <source>
        <dbReference type="Proteomes" id="UP001258017"/>
    </source>
</evidence>
<evidence type="ECO:0000256" key="8">
    <source>
        <dbReference type="ARBA" id="ARBA00023170"/>
    </source>
</evidence>
<dbReference type="PANTHER" id="PTHR21137">
    <property type="entry name" value="ODORANT RECEPTOR"/>
    <property type="match status" value="1"/>
</dbReference>
<dbReference type="AlphaFoldDB" id="A0AAD9VWW0"/>
<dbReference type="GO" id="GO:0004984">
    <property type="term" value="F:olfactory receptor activity"/>
    <property type="evidence" value="ECO:0007669"/>
    <property type="project" value="InterPro"/>
</dbReference>
<evidence type="ECO:0000256" key="7">
    <source>
        <dbReference type="ARBA" id="ARBA00023136"/>
    </source>
</evidence>
<feature type="transmembrane region" description="Helical" evidence="10">
    <location>
        <begin position="436"/>
        <end position="458"/>
    </location>
</feature>
<keyword evidence="6 10" id="KW-1133">Transmembrane helix</keyword>
<dbReference type="PANTHER" id="PTHR21137:SF35">
    <property type="entry name" value="ODORANT RECEPTOR 19A-RELATED"/>
    <property type="match status" value="1"/>
</dbReference>
<evidence type="ECO:0000256" key="3">
    <source>
        <dbReference type="ARBA" id="ARBA00022606"/>
    </source>
</evidence>
<evidence type="ECO:0008006" key="13">
    <source>
        <dbReference type="Google" id="ProtNLM"/>
    </source>
</evidence>
<evidence type="ECO:0000313" key="11">
    <source>
        <dbReference type="EMBL" id="KAK2588887.1"/>
    </source>
</evidence>
<dbReference type="Proteomes" id="UP001258017">
    <property type="component" value="Unassembled WGS sequence"/>
</dbReference>
<dbReference type="EMBL" id="JAIFRP010000002">
    <property type="protein sequence ID" value="KAK2588887.1"/>
    <property type="molecule type" value="Genomic_DNA"/>
</dbReference>
<evidence type="ECO:0000256" key="9">
    <source>
        <dbReference type="ARBA" id="ARBA00023224"/>
    </source>
</evidence>
<comment type="subcellular location">
    <subcellularLocation>
        <location evidence="1">Cell membrane</location>
        <topology evidence="1">Multi-pass membrane protein</topology>
    </subcellularLocation>
</comment>
<accession>A0AAD9VWW0</accession>
<dbReference type="GO" id="GO:0007165">
    <property type="term" value="P:signal transduction"/>
    <property type="evidence" value="ECO:0007669"/>
    <property type="project" value="UniProtKB-KW"/>
</dbReference>
<evidence type="ECO:0000256" key="4">
    <source>
        <dbReference type="ARBA" id="ARBA00022692"/>
    </source>
</evidence>
<dbReference type="GO" id="GO:0005886">
    <property type="term" value="C:plasma membrane"/>
    <property type="evidence" value="ECO:0007669"/>
    <property type="project" value="UniProtKB-SubCell"/>
</dbReference>
<feature type="transmembrane region" description="Helical" evidence="10">
    <location>
        <begin position="48"/>
        <end position="66"/>
    </location>
</feature>
<keyword evidence="7 10" id="KW-0472">Membrane</keyword>
<reference evidence="11" key="1">
    <citation type="submission" date="2021-08" db="EMBL/GenBank/DDBJ databases">
        <authorList>
            <person name="Misof B."/>
            <person name="Oliver O."/>
            <person name="Podsiadlowski L."/>
            <person name="Donath A."/>
            <person name="Peters R."/>
            <person name="Mayer C."/>
            <person name="Rust J."/>
            <person name="Gunkel S."/>
            <person name="Lesny P."/>
            <person name="Martin S."/>
            <person name="Oeyen J.P."/>
            <person name="Petersen M."/>
            <person name="Panagiotis P."/>
            <person name="Wilbrandt J."/>
            <person name="Tanja T."/>
        </authorList>
    </citation>
    <scope>NUCLEOTIDE SEQUENCE</scope>
    <source>
        <strain evidence="11">GBR_01_08_01A</strain>
        <tissue evidence="11">Thorax + abdomen</tissue>
    </source>
</reference>
<gene>
    <name evidence="11" type="ORF">KPH14_001749</name>
</gene>
<organism evidence="11 12">
    <name type="scientific">Odynerus spinipes</name>
    <dbReference type="NCBI Taxonomy" id="1348599"/>
    <lineage>
        <taxon>Eukaryota</taxon>
        <taxon>Metazoa</taxon>
        <taxon>Ecdysozoa</taxon>
        <taxon>Arthropoda</taxon>
        <taxon>Hexapoda</taxon>
        <taxon>Insecta</taxon>
        <taxon>Pterygota</taxon>
        <taxon>Neoptera</taxon>
        <taxon>Endopterygota</taxon>
        <taxon>Hymenoptera</taxon>
        <taxon>Apocrita</taxon>
        <taxon>Aculeata</taxon>
        <taxon>Vespoidea</taxon>
        <taxon>Vespidae</taxon>
        <taxon>Eumeninae</taxon>
        <taxon>Odynerus</taxon>
    </lineage>
</organism>
<evidence type="ECO:0000256" key="2">
    <source>
        <dbReference type="ARBA" id="ARBA00022475"/>
    </source>
</evidence>
<keyword evidence="3" id="KW-0716">Sensory transduction</keyword>
<reference evidence="11" key="2">
    <citation type="journal article" date="2023" name="Commun. Biol.">
        <title>Intrasexual cuticular hydrocarbon dimorphism in a wasp sheds light on hydrocarbon biosynthesis genes in Hymenoptera.</title>
        <authorList>
            <person name="Moris V.C."/>
            <person name="Podsiadlowski L."/>
            <person name="Martin S."/>
            <person name="Oeyen J.P."/>
            <person name="Donath A."/>
            <person name="Petersen M."/>
            <person name="Wilbrandt J."/>
            <person name="Misof B."/>
            <person name="Liedtke D."/>
            <person name="Thamm M."/>
            <person name="Scheiner R."/>
            <person name="Schmitt T."/>
            <person name="Niehuis O."/>
        </authorList>
    </citation>
    <scope>NUCLEOTIDE SEQUENCE</scope>
    <source>
        <strain evidence="11">GBR_01_08_01A</strain>
    </source>
</reference>
<proteinExistence type="predicted"/>
<keyword evidence="12" id="KW-1185">Reference proteome</keyword>
<keyword evidence="8" id="KW-0675">Receptor</keyword>
<feature type="transmembrane region" description="Helical" evidence="10">
    <location>
        <begin position="104"/>
        <end position="122"/>
    </location>
</feature>
<evidence type="ECO:0000256" key="5">
    <source>
        <dbReference type="ARBA" id="ARBA00022725"/>
    </source>
</evidence>
<evidence type="ECO:0000256" key="6">
    <source>
        <dbReference type="ARBA" id="ARBA00022989"/>
    </source>
</evidence>